<comment type="caution">
    <text evidence="2">The sequence shown here is derived from an EMBL/GenBank/DDBJ whole genome shotgun (WGS) entry which is preliminary data.</text>
</comment>
<feature type="transmembrane region" description="Helical" evidence="1">
    <location>
        <begin position="113"/>
        <end position="133"/>
    </location>
</feature>
<name>A0A1Y4K4N9_9BACE</name>
<keyword evidence="1" id="KW-0812">Transmembrane</keyword>
<dbReference type="EMBL" id="NFKE01000001">
    <property type="protein sequence ID" value="OUP36502.1"/>
    <property type="molecule type" value="Genomic_DNA"/>
</dbReference>
<protein>
    <recommendedName>
        <fullName evidence="6">O-antigen ligase domain-containing protein</fullName>
    </recommendedName>
</protein>
<evidence type="ECO:0000256" key="1">
    <source>
        <dbReference type="SAM" id="Phobius"/>
    </source>
</evidence>
<feature type="transmembrane region" description="Helical" evidence="1">
    <location>
        <begin position="336"/>
        <end position="354"/>
    </location>
</feature>
<reference evidence="4" key="1">
    <citation type="submission" date="2017-04" db="EMBL/GenBank/DDBJ databases">
        <title>Function of individual gut microbiota members based on whole genome sequencing of pure cultures obtained from chicken caecum.</title>
        <authorList>
            <person name="Medvecky M."/>
            <person name="Cejkova D."/>
            <person name="Polansky O."/>
            <person name="Karasova D."/>
            <person name="Kubasova T."/>
            <person name="Cizek A."/>
            <person name="Rychlik I."/>
        </authorList>
    </citation>
    <scope>NUCLEOTIDE SEQUENCE [LARGE SCALE GENOMIC DNA]</scope>
    <source>
        <strain evidence="4">An189</strain>
    </source>
</reference>
<feature type="transmembrane region" description="Helical" evidence="1">
    <location>
        <begin position="205"/>
        <end position="231"/>
    </location>
</feature>
<feature type="transmembrane region" description="Helical" evidence="1">
    <location>
        <begin position="87"/>
        <end position="106"/>
    </location>
</feature>
<keyword evidence="1" id="KW-0472">Membrane</keyword>
<accession>A0A1Y4K4N9</accession>
<feature type="transmembrane region" description="Helical" evidence="1">
    <location>
        <begin position="387"/>
        <end position="408"/>
    </location>
</feature>
<evidence type="ECO:0000313" key="2">
    <source>
        <dbReference type="EMBL" id="OUP36502.1"/>
    </source>
</evidence>
<feature type="transmembrane region" description="Helical" evidence="1">
    <location>
        <begin position="12"/>
        <end position="41"/>
    </location>
</feature>
<proteinExistence type="predicted"/>
<dbReference type="Proteomes" id="UP000196587">
    <property type="component" value="Unassembled WGS sequence"/>
</dbReference>
<sequence>MNNTVLKHVISIAYVLIYIGANPNIFAGNAIVLLFFFFYGLTVAIESKQRFDAIILIPILVFALINFISVLKWGGLSVEFLSNYVGYNIRFLTAYFFLKYVIANFFSFYDKTVYILALISVPFWLVQLFDFSFFHDYLNFINLTVDDDSRERWSFLVYTAYPSWVTDGLLRNSGFTSEPSFFGFILSFWICLRLTRNNIKIDRKMWIVMIIGLSTLSTTYLISLIMIFAFVAFNQKKVSYKVLSILGVGIFLLSFYASSFGMKKINLIVDDVKTKEISDYDFLVEGQNVSRIPNFLVTKSNVYKWPWGYGLNDNGLLKTSSGVVIKGSGSLLNNCIHWGVSFLIFFPILIWRFWRTLKHDLSLFSRILLLMMTCAWSFSSIEFKDPLFFVIICIGLMQYVPVSIPIIISEKIGTIHLRYKSYNWSGFCNMLKLFFYNNRIT</sequence>
<dbReference type="AlphaFoldDB" id="A0A1Y4K4N9"/>
<feature type="transmembrane region" description="Helical" evidence="1">
    <location>
        <begin position="238"/>
        <end position="257"/>
    </location>
</feature>
<dbReference type="EMBL" id="QRWP01000008">
    <property type="protein sequence ID" value="RGT32242.1"/>
    <property type="molecule type" value="Genomic_DNA"/>
</dbReference>
<gene>
    <name evidence="2" type="ORF">B5F24_01015</name>
    <name evidence="3" type="ORF">DWX38_10265</name>
</gene>
<evidence type="ECO:0000313" key="5">
    <source>
        <dbReference type="Proteomes" id="UP000285159"/>
    </source>
</evidence>
<reference evidence="2" key="2">
    <citation type="journal article" date="2018" name="BMC Genomics">
        <title>Whole genome sequencing and function prediction of 133 gut anaerobes isolated from chicken caecum in pure cultures.</title>
        <authorList>
            <person name="Medvecky M."/>
            <person name="Cejkova D."/>
            <person name="Polansky O."/>
            <person name="Karasova D."/>
            <person name="Kubasova T."/>
            <person name="Cizek A."/>
            <person name="Rychlik I."/>
        </authorList>
    </citation>
    <scope>NUCLEOTIDE SEQUENCE</scope>
    <source>
        <strain evidence="2">An189</strain>
    </source>
</reference>
<evidence type="ECO:0008006" key="6">
    <source>
        <dbReference type="Google" id="ProtNLM"/>
    </source>
</evidence>
<reference evidence="3 5" key="3">
    <citation type="submission" date="2018-08" db="EMBL/GenBank/DDBJ databases">
        <title>A genome reference for cultivated species of the human gut microbiota.</title>
        <authorList>
            <person name="Zou Y."/>
            <person name="Xue W."/>
            <person name="Luo G."/>
        </authorList>
    </citation>
    <scope>NUCLEOTIDE SEQUENCE [LARGE SCALE GENOMIC DNA]</scope>
    <source>
        <strain evidence="3 5">AF19-1AC</strain>
    </source>
</reference>
<evidence type="ECO:0000313" key="3">
    <source>
        <dbReference type="EMBL" id="RGT32242.1"/>
    </source>
</evidence>
<evidence type="ECO:0000313" key="4">
    <source>
        <dbReference type="Proteomes" id="UP000196587"/>
    </source>
</evidence>
<keyword evidence="1" id="KW-1133">Transmembrane helix</keyword>
<feature type="transmembrane region" description="Helical" evidence="1">
    <location>
        <begin position="53"/>
        <end position="75"/>
    </location>
</feature>
<organism evidence="2 4">
    <name type="scientific">Bacteroides clarus</name>
    <dbReference type="NCBI Taxonomy" id="626929"/>
    <lineage>
        <taxon>Bacteria</taxon>
        <taxon>Pseudomonadati</taxon>
        <taxon>Bacteroidota</taxon>
        <taxon>Bacteroidia</taxon>
        <taxon>Bacteroidales</taxon>
        <taxon>Bacteroidaceae</taxon>
        <taxon>Bacteroides</taxon>
    </lineage>
</organism>
<dbReference type="RefSeq" id="WP_087411912.1">
    <property type="nucleotide sequence ID" value="NZ_CABIZW010000001.1"/>
</dbReference>
<dbReference type="Proteomes" id="UP000285159">
    <property type="component" value="Unassembled WGS sequence"/>
</dbReference>